<dbReference type="Pfam" id="PF02421">
    <property type="entry name" value="FeoB_N"/>
    <property type="match status" value="1"/>
</dbReference>
<feature type="transmembrane region" description="Helical" evidence="15">
    <location>
        <begin position="282"/>
        <end position="303"/>
    </location>
</feature>
<evidence type="ECO:0000313" key="18">
    <source>
        <dbReference type="Proteomes" id="UP000468650"/>
    </source>
</evidence>
<comment type="similarity">
    <text evidence="15">Belongs to the TRAFAC class TrmE-Era-EngA-EngB-Septin-like GTPase superfamily. FeoB GTPase (TC 9.A.8) family.</text>
</comment>
<evidence type="ECO:0000256" key="3">
    <source>
        <dbReference type="ARBA" id="ARBA00022475"/>
    </source>
</evidence>
<protein>
    <recommendedName>
        <fullName evidence="12 15">Ferrous iron transport protein B</fullName>
    </recommendedName>
</protein>
<feature type="transmembrane region" description="Helical" evidence="15">
    <location>
        <begin position="416"/>
        <end position="442"/>
    </location>
</feature>
<feature type="transmembrane region" description="Helical" evidence="15">
    <location>
        <begin position="513"/>
        <end position="532"/>
    </location>
</feature>
<evidence type="ECO:0000256" key="9">
    <source>
        <dbReference type="ARBA" id="ARBA00023065"/>
    </source>
</evidence>
<keyword evidence="14" id="KW-0460">Magnesium</keyword>
<feature type="transmembrane region" description="Helical" evidence="15">
    <location>
        <begin position="454"/>
        <end position="475"/>
    </location>
</feature>
<dbReference type="AlphaFoldDB" id="A0A6N6RHQ9"/>
<feature type="binding site" evidence="14">
    <location>
        <position position="29"/>
    </location>
    <ligand>
        <name>Mg(2+)</name>
        <dbReference type="ChEBI" id="CHEBI:18420"/>
        <label>2</label>
    </ligand>
</feature>
<keyword evidence="10 13" id="KW-0342">GTP-binding</keyword>
<dbReference type="InterPro" id="IPR050860">
    <property type="entry name" value="FeoB_GTPase"/>
</dbReference>
<evidence type="ECO:0000256" key="13">
    <source>
        <dbReference type="PIRSR" id="PIRSR603373-1"/>
    </source>
</evidence>
<comment type="caution">
    <text evidence="17">The sequence shown here is derived from an EMBL/GenBank/DDBJ whole genome shotgun (WGS) entry which is preliminary data.</text>
</comment>
<evidence type="ECO:0000256" key="7">
    <source>
        <dbReference type="ARBA" id="ARBA00022989"/>
    </source>
</evidence>
<dbReference type="InterPro" id="IPR006073">
    <property type="entry name" value="GTP-bd"/>
</dbReference>
<evidence type="ECO:0000256" key="14">
    <source>
        <dbReference type="PIRSR" id="PIRSR603373-2"/>
    </source>
</evidence>
<dbReference type="InterPro" id="IPR027417">
    <property type="entry name" value="P-loop_NTPase"/>
</dbReference>
<evidence type="ECO:0000256" key="4">
    <source>
        <dbReference type="ARBA" id="ARBA00022496"/>
    </source>
</evidence>
<keyword evidence="9" id="KW-0406">Ion transport</keyword>
<keyword evidence="3" id="KW-1003">Cell membrane</keyword>
<feature type="transmembrane region" description="Helical" evidence="15">
    <location>
        <begin position="338"/>
        <end position="361"/>
    </location>
</feature>
<keyword evidence="14" id="KW-0479">Metal-binding</keyword>
<evidence type="ECO:0000256" key="15">
    <source>
        <dbReference type="RuleBase" id="RU362098"/>
    </source>
</evidence>
<dbReference type="CDD" id="cd01879">
    <property type="entry name" value="FeoB"/>
    <property type="match status" value="1"/>
</dbReference>
<feature type="binding site" evidence="14">
    <location>
        <position position="28"/>
    </location>
    <ligand>
        <name>Mg(2+)</name>
        <dbReference type="ChEBI" id="CHEBI:18420"/>
        <label>2</label>
    </ligand>
</feature>
<feature type="transmembrane region" description="Helical" evidence="15">
    <location>
        <begin position="382"/>
        <end position="404"/>
    </location>
</feature>
<keyword evidence="6 13" id="KW-0547">Nucleotide-binding</keyword>
<dbReference type="InterPro" id="IPR003373">
    <property type="entry name" value="Fe2_transport_prot-B"/>
</dbReference>
<keyword evidence="5 15" id="KW-0812">Transmembrane</keyword>
<keyword evidence="4 15" id="KW-0410">Iron transport</keyword>
<evidence type="ECO:0000256" key="6">
    <source>
        <dbReference type="ARBA" id="ARBA00022741"/>
    </source>
</evidence>
<evidence type="ECO:0000256" key="1">
    <source>
        <dbReference type="ARBA" id="ARBA00004651"/>
    </source>
</evidence>
<dbReference type="GO" id="GO:0046872">
    <property type="term" value="F:metal ion binding"/>
    <property type="evidence" value="ECO:0007669"/>
    <property type="project" value="UniProtKB-KW"/>
</dbReference>
<dbReference type="SUPFAM" id="SSF52540">
    <property type="entry name" value="P-loop containing nucleoside triphosphate hydrolases"/>
    <property type="match status" value="1"/>
</dbReference>
<dbReference type="PANTHER" id="PTHR43185">
    <property type="entry name" value="FERROUS IRON TRANSPORT PROTEIN B"/>
    <property type="match status" value="1"/>
</dbReference>
<reference evidence="17 18" key="1">
    <citation type="submission" date="2019-09" db="EMBL/GenBank/DDBJ databases">
        <title>Genomes of family Cryomorphaceae.</title>
        <authorList>
            <person name="Bowman J.P."/>
        </authorList>
    </citation>
    <scope>NUCLEOTIDE SEQUENCE [LARGE SCALE GENOMIC DNA]</scope>
    <source>
        <strain evidence="17 18">LMG 25704</strain>
    </source>
</reference>
<feature type="binding site" evidence="14">
    <location>
        <position position="25"/>
    </location>
    <ligand>
        <name>Mg(2+)</name>
        <dbReference type="ChEBI" id="CHEBI:18420"/>
        <label>2</label>
    </ligand>
</feature>
<dbReference type="InterPro" id="IPR030389">
    <property type="entry name" value="G_FEOB_dom"/>
</dbReference>
<dbReference type="GO" id="GO:0005886">
    <property type="term" value="C:plasma membrane"/>
    <property type="evidence" value="ECO:0007669"/>
    <property type="project" value="UniProtKB-SubCell"/>
</dbReference>
<dbReference type="InterPro" id="IPR011640">
    <property type="entry name" value="Fe2_transport_prot_B_C"/>
</dbReference>
<dbReference type="Gene3D" id="3.40.50.300">
    <property type="entry name" value="P-loop containing nucleotide triphosphate hydrolases"/>
    <property type="match status" value="1"/>
</dbReference>
<proteinExistence type="inferred from homology"/>
<organism evidence="17 18">
    <name type="scientific">Phaeocystidibacter luteus</name>
    <dbReference type="NCBI Taxonomy" id="911197"/>
    <lineage>
        <taxon>Bacteria</taxon>
        <taxon>Pseudomonadati</taxon>
        <taxon>Bacteroidota</taxon>
        <taxon>Flavobacteriia</taxon>
        <taxon>Flavobacteriales</taxon>
        <taxon>Phaeocystidibacteraceae</taxon>
        <taxon>Phaeocystidibacter</taxon>
    </lineage>
</organism>
<comment type="function">
    <text evidence="15">Probable transporter of a GTP-driven Fe(2+) uptake system.</text>
</comment>
<evidence type="ECO:0000256" key="11">
    <source>
        <dbReference type="ARBA" id="ARBA00023136"/>
    </source>
</evidence>
<accession>A0A6N6RHQ9</accession>
<dbReference type="EMBL" id="WBVO01000003">
    <property type="protein sequence ID" value="KAB2813805.1"/>
    <property type="molecule type" value="Genomic_DNA"/>
</dbReference>
<evidence type="ECO:0000256" key="12">
    <source>
        <dbReference type="NCBIfam" id="TIGR00437"/>
    </source>
</evidence>
<gene>
    <name evidence="17" type="primary">feoB</name>
    <name evidence="17" type="ORF">F8C67_06500</name>
</gene>
<feature type="transmembrane region" description="Helical" evidence="15">
    <location>
        <begin position="643"/>
        <end position="668"/>
    </location>
</feature>
<evidence type="ECO:0000256" key="8">
    <source>
        <dbReference type="ARBA" id="ARBA00023004"/>
    </source>
</evidence>
<dbReference type="PANTHER" id="PTHR43185:SF1">
    <property type="entry name" value="FE(2+) TRANSPORTER FEOB"/>
    <property type="match status" value="1"/>
</dbReference>
<comment type="subcellular location">
    <subcellularLocation>
        <location evidence="15">Cell inner membrane</location>
        <topology evidence="15">Multi-pass membrane protein</topology>
    </subcellularLocation>
    <subcellularLocation>
        <location evidence="1">Cell membrane</location>
        <topology evidence="1">Multi-pass membrane protein</topology>
    </subcellularLocation>
</comment>
<keyword evidence="2 15" id="KW-0813">Transport</keyword>
<feature type="transmembrane region" description="Helical" evidence="15">
    <location>
        <begin position="680"/>
        <end position="701"/>
    </location>
</feature>
<feature type="binding site" evidence="13">
    <location>
        <begin position="125"/>
        <end position="128"/>
    </location>
    <ligand>
        <name>GTP</name>
        <dbReference type="ChEBI" id="CHEBI:37565"/>
        <label>1</label>
    </ligand>
</feature>
<evidence type="ECO:0000259" key="16">
    <source>
        <dbReference type="PROSITE" id="PS51711"/>
    </source>
</evidence>
<dbReference type="NCBIfam" id="TIGR00437">
    <property type="entry name" value="feoB"/>
    <property type="match status" value="1"/>
</dbReference>
<keyword evidence="18" id="KW-1185">Reference proteome</keyword>
<evidence type="ECO:0000313" key="17">
    <source>
        <dbReference type="EMBL" id="KAB2813805.1"/>
    </source>
</evidence>
<feature type="binding site" evidence="13">
    <location>
        <begin position="39"/>
        <end position="43"/>
    </location>
    <ligand>
        <name>GTP</name>
        <dbReference type="ChEBI" id="CHEBI:37565"/>
        <label>1</label>
    </ligand>
</feature>
<dbReference type="Pfam" id="PF07670">
    <property type="entry name" value="Gate"/>
    <property type="match status" value="2"/>
</dbReference>
<dbReference type="PRINTS" id="PR00326">
    <property type="entry name" value="GTP1OBG"/>
</dbReference>
<sequence length="702" mass="78100">MIGGRKALKVALVGNPNTGKSSLFNALTGLNQKVSNYPGITVEKKSGFSKLDQRSIAEMVDLPGTYSLHPSSIDEEVVLRTLTEPDNPDRPDAIVAVADATNLKRNLYLFTQVLDLGLPTILVLNMVDQVQRKGIEIDVEKLEEAFGVKVVLVNARRGEGINVLKQSILELSHELRAPVFDIRKDAPNYAESARKILNLNGDYAAWLIASQVSELSYLSASEKDQLEQLTLRSEVDTKKLHIRETIQRYKIVNDLLKEAVTVSPEKDRSWSGRLDRIITHKVYGVLILLGLLFLIFQAIFSWAELPMNLIDTVFNELSIWIKDTMEPGALRALIADGIIPGIAGVVIFLPQIFILFTFITLMEETGYMARVVFLMDKLMKRFGLSGKSVVPLISGTACAIPAIMATRNIESWKERLITIFVTPFTTCSARLPVYTVLIGLVIPSEKIMGINLQGIVLMFMYLLGFGTALGSAWLMSKMIPTRTASHFIVEMPAYRVPLYKNVLLTIWGKGKSFVTNAGKIIIAISIILWVMASNGPNEHFTEAERFVAAEVDTTQLTPEEFASVVDGYRLEHSYVGYLGQAIEPAIRPLGYDWKVGIALISSFAAREVFVGTMATIYNVGSEDEMTVMEQMAAEKNKETGKPFFTFPVGMSLLMFYAFAMQCVSTFAIVKKETNSWRWPIMQAVFMSGFAYVVSLITFQLLS</sequence>
<evidence type="ECO:0000256" key="5">
    <source>
        <dbReference type="ARBA" id="ARBA00022692"/>
    </source>
</evidence>
<keyword evidence="7 15" id="KW-1133">Transmembrane helix</keyword>
<keyword evidence="8 15" id="KW-0408">Iron</keyword>
<feature type="binding site" evidence="13">
    <location>
        <begin position="14"/>
        <end position="21"/>
    </location>
    <ligand>
        <name>GTP</name>
        <dbReference type="ChEBI" id="CHEBI:37565"/>
        <label>1</label>
    </ligand>
</feature>
<dbReference type="PROSITE" id="PS51711">
    <property type="entry name" value="G_FEOB"/>
    <property type="match status" value="1"/>
</dbReference>
<feature type="binding site" evidence="13">
    <location>
        <begin position="61"/>
        <end position="64"/>
    </location>
    <ligand>
        <name>GTP</name>
        <dbReference type="ChEBI" id="CHEBI:37565"/>
        <label>1</label>
    </ligand>
</feature>
<name>A0A6N6RHQ9_9FLAO</name>
<dbReference type="Pfam" id="PF07664">
    <property type="entry name" value="FeoB_C"/>
    <property type="match status" value="1"/>
</dbReference>
<evidence type="ECO:0000256" key="2">
    <source>
        <dbReference type="ARBA" id="ARBA00022448"/>
    </source>
</evidence>
<dbReference type="GO" id="GO:0015093">
    <property type="term" value="F:ferrous iron transmembrane transporter activity"/>
    <property type="evidence" value="ECO:0007669"/>
    <property type="project" value="UniProtKB-UniRule"/>
</dbReference>
<evidence type="ECO:0000256" key="10">
    <source>
        <dbReference type="ARBA" id="ARBA00023134"/>
    </source>
</evidence>
<feature type="binding site" evidence="14">
    <location>
        <position position="26"/>
    </location>
    <ligand>
        <name>Mg(2+)</name>
        <dbReference type="ChEBI" id="CHEBI:18420"/>
        <label>2</label>
    </ligand>
</feature>
<dbReference type="GO" id="GO:0005525">
    <property type="term" value="F:GTP binding"/>
    <property type="evidence" value="ECO:0007669"/>
    <property type="project" value="UniProtKB-KW"/>
</dbReference>
<dbReference type="Proteomes" id="UP000468650">
    <property type="component" value="Unassembled WGS sequence"/>
</dbReference>
<feature type="domain" description="FeoB-type G" evidence="16">
    <location>
        <begin position="7"/>
        <end position="174"/>
    </location>
</feature>
<dbReference type="RefSeq" id="WP_151667007.1">
    <property type="nucleotide sequence ID" value="NZ_WBVO01000003.1"/>
</dbReference>
<keyword evidence="11 15" id="KW-0472">Membrane</keyword>
<dbReference type="InterPro" id="IPR011642">
    <property type="entry name" value="Gate_dom"/>
</dbReference>
<dbReference type="OrthoDB" id="9809127at2"/>